<dbReference type="SUPFAM" id="SSF55729">
    <property type="entry name" value="Acyl-CoA N-acyltransferases (Nat)"/>
    <property type="match status" value="1"/>
</dbReference>
<dbReference type="AlphaFoldDB" id="A0A4Y9S4F1"/>
<proteinExistence type="predicted"/>
<dbReference type="CDD" id="cd04301">
    <property type="entry name" value="NAT_SF"/>
    <property type="match status" value="1"/>
</dbReference>
<protein>
    <submittedName>
        <fullName evidence="4">GNAT family N-acetyltransferase</fullName>
    </submittedName>
</protein>
<dbReference type="PROSITE" id="PS51186">
    <property type="entry name" value="GNAT"/>
    <property type="match status" value="1"/>
</dbReference>
<dbReference type="Proteomes" id="UP000298438">
    <property type="component" value="Unassembled WGS sequence"/>
</dbReference>
<sequence>MTVRPAQRDDLPAVVALLKDCRLPHEDIGPGHLTDFLVAEDTHGLAGTVGLERLGANALVRSLAVRTGLRASGLGKRLVAAIENHGRTHGVDALYLLTTTAADFFKHLGYQTVTRNSAPQALQATTEFSSLCPAQAACMVKRLD</sequence>
<comment type="caution">
    <text evidence="4">The sequence shown here is derived from an EMBL/GenBank/DDBJ whole genome shotgun (WGS) entry which is preliminary data.</text>
</comment>
<accession>A0A4Y9S4F1</accession>
<dbReference type="InterPro" id="IPR016181">
    <property type="entry name" value="Acyl_CoA_acyltransferase"/>
</dbReference>
<organism evidence="4 5">
    <name type="scientific">Zemynaea arenosa</name>
    <dbReference type="NCBI Taxonomy" id="2561931"/>
    <lineage>
        <taxon>Bacteria</taxon>
        <taxon>Pseudomonadati</taxon>
        <taxon>Pseudomonadota</taxon>
        <taxon>Betaproteobacteria</taxon>
        <taxon>Burkholderiales</taxon>
        <taxon>Oxalobacteraceae</taxon>
        <taxon>Telluria group</taxon>
        <taxon>Zemynaea</taxon>
    </lineage>
</organism>
<dbReference type="EMBL" id="SPVF01000220">
    <property type="protein sequence ID" value="TFW16064.1"/>
    <property type="molecule type" value="Genomic_DNA"/>
</dbReference>
<evidence type="ECO:0000259" key="3">
    <source>
        <dbReference type="PROSITE" id="PS51186"/>
    </source>
</evidence>
<gene>
    <name evidence="4" type="ORF">E4L96_17220</name>
</gene>
<dbReference type="PANTHER" id="PTHR43877">
    <property type="entry name" value="AMINOALKYLPHOSPHONATE N-ACETYLTRANSFERASE-RELATED-RELATED"/>
    <property type="match status" value="1"/>
</dbReference>
<evidence type="ECO:0000256" key="1">
    <source>
        <dbReference type="ARBA" id="ARBA00022679"/>
    </source>
</evidence>
<keyword evidence="1 4" id="KW-0808">Transferase</keyword>
<evidence type="ECO:0000256" key="2">
    <source>
        <dbReference type="ARBA" id="ARBA00023315"/>
    </source>
</evidence>
<dbReference type="GO" id="GO:0016747">
    <property type="term" value="F:acyltransferase activity, transferring groups other than amino-acyl groups"/>
    <property type="evidence" value="ECO:0007669"/>
    <property type="project" value="InterPro"/>
</dbReference>
<keyword evidence="5" id="KW-1185">Reference proteome</keyword>
<dbReference type="PANTHER" id="PTHR43877:SF2">
    <property type="entry name" value="AMINOALKYLPHOSPHONATE N-ACETYLTRANSFERASE-RELATED"/>
    <property type="match status" value="1"/>
</dbReference>
<dbReference type="Gene3D" id="3.40.630.30">
    <property type="match status" value="1"/>
</dbReference>
<dbReference type="InterPro" id="IPR000182">
    <property type="entry name" value="GNAT_dom"/>
</dbReference>
<evidence type="ECO:0000313" key="4">
    <source>
        <dbReference type="EMBL" id="TFW16064.1"/>
    </source>
</evidence>
<feature type="domain" description="N-acetyltransferase" evidence="3">
    <location>
        <begin position="1"/>
        <end position="144"/>
    </location>
</feature>
<dbReference type="OrthoDB" id="5197788at2"/>
<evidence type="ECO:0000313" key="5">
    <source>
        <dbReference type="Proteomes" id="UP000298438"/>
    </source>
</evidence>
<dbReference type="InterPro" id="IPR050832">
    <property type="entry name" value="Bact_Acetyltransf"/>
</dbReference>
<reference evidence="4 5" key="1">
    <citation type="submission" date="2019-03" db="EMBL/GenBank/DDBJ databases">
        <title>Draft Genome Sequence of Massilia arenosa sp. nov., a Novel Massilia Species Isolated from a Sandy-loam Maize Soil.</title>
        <authorList>
            <person name="Raths R."/>
            <person name="Peta V."/>
            <person name="Bucking H."/>
        </authorList>
    </citation>
    <scope>NUCLEOTIDE SEQUENCE [LARGE SCALE GENOMIC DNA]</scope>
    <source>
        <strain evidence="4 5">MC02</strain>
    </source>
</reference>
<dbReference type="Pfam" id="PF13508">
    <property type="entry name" value="Acetyltransf_7"/>
    <property type="match status" value="1"/>
</dbReference>
<keyword evidence="2" id="KW-0012">Acyltransferase</keyword>
<dbReference type="NCBIfam" id="NF040501">
    <property type="entry name" value="resist_ArsN2"/>
    <property type="match status" value="1"/>
</dbReference>
<name>A0A4Y9S4F1_9BURK</name>